<dbReference type="Proteomes" id="UP000789508">
    <property type="component" value="Unassembled WGS sequence"/>
</dbReference>
<dbReference type="OrthoDB" id="272077at2759"/>
<comment type="caution">
    <text evidence="2">The sequence shown here is derived from an EMBL/GenBank/DDBJ whole genome shotgun (WGS) entry which is preliminary data.</text>
</comment>
<sequence>MVVKEENYKKAARVTGKNVDPDDILLNNLVSIFIDSVKRGEKEKKIVESFIARISALKTTTKHVFNLFSKLQHLPLYQCLLGFAFEYGIGTKVNLYLAFICYKTSSENFNSLGQVYLAKCYKHGKGTEKNNIAAFWEYLKSAIGGCSEGQYGVGRCHENGTPIRASHVVSFMQQQNIRNTGLNAYELSCPGVMSLYQSEANTKNQRAFFWFEKAASNGNIQGQYVFAHCYEKGKGIAKNQELAFHWYKESAQSGHQMAQSKTGFCYFDGNGVTRNTFIAFGWFYKCARNKLKCAERHWVARCFRNARHTRKDERKAFLLYQMELIYDRNPRVNYDLASCFKNGWGTPKDVHQAIKLHRKALRNELKSRKKLFKMFKIDFY</sequence>
<dbReference type="SUPFAM" id="SSF81901">
    <property type="entry name" value="HCP-like"/>
    <property type="match status" value="2"/>
</dbReference>
<gene>
    <name evidence="2" type="ORF">ALEPTO_LOCUS4579</name>
</gene>
<evidence type="ECO:0000256" key="1">
    <source>
        <dbReference type="ARBA" id="ARBA00038101"/>
    </source>
</evidence>
<comment type="similarity">
    <text evidence="1">Belongs to the sel-1 family.</text>
</comment>
<dbReference type="PANTHER" id="PTHR11102">
    <property type="entry name" value="SEL-1-LIKE PROTEIN"/>
    <property type="match status" value="1"/>
</dbReference>
<protein>
    <submittedName>
        <fullName evidence="2">975_t:CDS:1</fullName>
    </submittedName>
</protein>
<evidence type="ECO:0000313" key="3">
    <source>
        <dbReference type="Proteomes" id="UP000789508"/>
    </source>
</evidence>
<dbReference type="EMBL" id="CAJVPS010001075">
    <property type="protein sequence ID" value="CAG8523294.1"/>
    <property type="molecule type" value="Genomic_DNA"/>
</dbReference>
<dbReference type="InterPro" id="IPR050767">
    <property type="entry name" value="Sel1_AlgK"/>
</dbReference>
<proteinExistence type="inferred from homology"/>
<name>A0A9N9AA24_9GLOM</name>
<dbReference type="Pfam" id="PF08238">
    <property type="entry name" value="Sel1"/>
    <property type="match status" value="8"/>
</dbReference>
<dbReference type="SMART" id="SM00671">
    <property type="entry name" value="SEL1"/>
    <property type="match status" value="6"/>
</dbReference>
<evidence type="ECO:0000313" key="2">
    <source>
        <dbReference type="EMBL" id="CAG8523294.1"/>
    </source>
</evidence>
<dbReference type="InterPro" id="IPR006597">
    <property type="entry name" value="Sel1-like"/>
</dbReference>
<dbReference type="Gene3D" id="1.25.40.10">
    <property type="entry name" value="Tetratricopeptide repeat domain"/>
    <property type="match status" value="2"/>
</dbReference>
<dbReference type="PANTHER" id="PTHR11102:SF160">
    <property type="entry name" value="ERAD-ASSOCIATED E3 UBIQUITIN-PROTEIN LIGASE COMPONENT HRD3"/>
    <property type="match status" value="1"/>
</dbReference>
<reference evidence="2" key="1">
    <citation type="submission" date="2021-06" db="EMBL/GenBank/DDBJ databases">
        <authorList>
            <person name="Kallberg Y."/>
            <person name="Tangrot J."/>
            <person name="Rosling A."/>
        </authorList>
    </citation>
    <scope>NUCLEOTIDE SEQUENCE</scope>
    <source>
        <strain evidence="2">FL130A</strain>
    </source>
</reference>
<dbReference type="InterPro" id="IPR011990">
    <property type="entry name" value="TPR-like_helical_dom_sf"/>
</dbReference>
<organism evidence="2 3">
    <name type="scientific">Ambispora leptoticha</name>
    <dbReference type="NCBI Taxonomy" id="144679"/>
    <lineage>
        <taxon>Eukaryota</taxon>
        <taxon>Fungi</taxon>
        <taxon>Fungi incertae sedis</taxon>
        <taxon>Mucoromycota</taxon>
        <taxon>Glomeromycotina</taxon>
        <taxon>Glomeromycetes</taxon>
        <taxon>Archaeosporales</taxon>
        <taxon>Ambisporaceae</taxon>
        <taxon>Ambispora</taxon>
    </lineage>
</organism>
<dbReference type="AlphaFoldDB" id="A0A9N9AA24"/>
<accession>A0A9N9AA24</accession>
<keyword evidence="3" id="KW-1185">Reference proteome</keyword>